<dbReference type="OMA" id="QITWEIL"/>
<gene>
    <name evidence="2" type="ORF">chiPu_0005471</name>
</gene>
<dbReference type="OrthoDB" id="10003873at2759"/>
<evidence type="ECO:0000256" key="1">
    <source>
        <dbReference type="SAM" id="MobiDB-lite"/>
    </source>
</evidence>
<dbReference type="AlphaFoldDB" id="A0A401S9M5"/>
<proteinExistence type="predicted"/>
<sequence length="287" mass="32698">MTMDSAPKNCSTTISPHKGRKSKLNTFCVGEKQVTEDLYTSTNDVGFDDSESPPRKKTVKPHHDGQSEIMTSVEQLISLVKGWKNNNMEKVGFLPTAGSKGKQFSKTMDHNDFDCWPRDSGFIIKVHHPLLLGNDGYSVFYTDSVLYMKHSTDIVDAAQFGYSDNSHVAGLASLTFNLSHEEIFYARECNHFLTGIILDSYTLKDPQQITWEILQLVNILWTEEITPETFVSKLLNLKVFKNQKQSHEKLVKWLTLTLPFAWKYSHCMELLLKKGYYKSVSFPVLGN</sequence>
<dbReference type="EMBL" id="BEZZ01000147">
    <property type="protein sequence ID" value="GCC27050.1"/>
    <property type="molecule type" value="Genomic_DNA"/>
</dbReference>
<accession>A0A401S9M5</accession>
<comment type="caution">
    <text evidence="2">The sequence shown here is derived from an EMBL/GenBank/DDBJ whole genome shotgun (WGS) entry which is preliminary data.</text>
</comment>
<organism evidence="2 3">
    <name type="scientific">Chiloscyllium punctatum</name>
    <name type="common">Brownbanded bambooshark</name>
    <name type="synonym">Hemiscyllium punctatum</name>
    <dbReference type="NCBI Taxonomy" id="137246"/>
    <lineage>
        <taxon>Eukaryota</taxon>
        <taxon>Metazoa</taxon>
        <taxon>Chordata</taxon>
        <taxon>Craniata</taxon>
        <taxon>Vertebrata</taxon>
        <taxon>Chondrichthyes</taxon>
        <taxon>Elasmobranchii</taxon>
        <taxon>Galeomorphii</taxon>
        <taxon>Galeoidea</taxon>
        <taxon>Orectolobiformes</taxon>
        <taxon>Hemiscylliidae</taxon>
        <taxon>Chiloscyllium</taxon>
    </lineage>
</organism>
<dbReference type="Proteomes" id="UP000287033">
    <property type="component" value="Unassembled WGS sequence"/>
</dbReference>
<dbReference type="STRING" id="137246.A0A401S9M5"/>
<name>A0A401S9M5_CHIPU</name>
<protein>
    <submittedName>
        <fullName evidence="2">Uncharacterized protein</fullName>
    </submittedName>
</protein>
<evidence type="ECO:0000313" key="2">
    <source>
        <dbReference type="EMBL" id="GCC27050.1"/>
    </source>
</evidence>
<evidence type="ECO:0000313" key="3">
    <source>
        <dbReference type="Proteomes" id="UP000287033"/>
    </source>
</evidence>
<reference evidence="2 3" key="1">
    <citation type="journal article" date="2018" name="Nat. Ecol. Evol.">
        <title>Shark genomes provide insights into elasmobranch evolution and the origin of vertebrates.</title>
        <authorList>
            <person name="Hara Y"/>
            <person name="Yamaguchi K"/>
            <person name="Onimaru K"/>
            <person name="Kadota M"/>
            <person name="Koyanagi M"/>
            <person name="Keeley SD"/>
            <person name="Tatsumi K"/>
            <person name="Tanaka K"/>
            <person name="Motone F"/>
            <person name="Kageyama Y"/>
            <person name="Nozu R"/>
            <person name="Adachi N"/>
            <person name="Nishimura O"/>
            <person name="Nakagawa R"/>
            <person name="Tanegashima C"/>
            <person name="Kiyatake I"/>
            <person name="Matsumoto R"/>
            <person name="Murakumo K"/>
            <person name="Nishida K"/>
            <person name="Terakita A"/>
            <person name="Kuratani S"/>
            <person name="Sato K"/>
            <person name="Hyodo S Kuraku.S."/>
        </authorList>
    </citation>
    <scope>NUCLEOTIDE SEQUENCE [LARGE SCALE GENOMIC DNA]</scope>
</reference>
<feature type="region of interest" description="Disordered" evidence="1">
    <location>
        <begin position="41"/>
        <end position="66"/>
    </location>
</feature>
<keyword evidence="3" id="KW-1185">Reference proteome</keyword>